<protein>
    <submittedName>
        <fullName evidence="1">Uncharacterized protein</fullName>
    </submittedName>
</protein>
<evidence type="ECO:0000313" key="1">
    <source>
        <dbReference type="EMBL" id="ELK08264.1"/>
    </source>
</evidence>
<reference evidence="2" key="1">
    <citation type="journal article" date="2013" name="Science">
        <title>Comparative analysis of bat genomes provides insight into the evolution of flight and immunity.</title>
        <authorList>
            <person name="Zhang G."/>
            <person name="Cowled C."/>
            <person name="Shi Z."/>
            <person name="Huang Z."/>
            <person name="Bishop-Lilly K.A."/>
            <person name="Fang X."/>
            <person name="Wynne J.W."/>
            <person name="Xiong Z."/>
            <person name="Baker M.L."/>
            <person name="Zhao W."/>
            <person name="Tachedjian M."/>
            <person name="Zhu Y."/>
            <person name="Zhou P."/>
            <person name="Jiang X."/>
            <person name="Ng J."/>
            <person name="Yang L."/>
            <person name="Wu L."/>
            <person name="Xiao J."/>
            <person name="Feng Y."/>
            <person name="Chen Y."/>
            <person name="Sun X."/>
            <person name="Zhang Y."/>
            <person name="Marsh G.A."/>
            <person name="Crameri G."/>
            <person name="Broder C.C."/>
            <person name="Frey K.G."/>
            <person name="Wang L.F."/>
            <person name="Wang J."/>
        </authorList>
    </citation>
    <scope>NUCLEOTIDE SEQUENCE [LARGE SCALE GENOMIC DNA]</scope>
</reference>
<dbReference type="InParanoid" id="L5K971"/>
<organism evidence="1 2">
    <name type="scientific">Pteropus alecto</name>
    <name type="common">Black flying fox</name>
    <dbReference type="NCBI Taxonomy" id="9402"/>
    <lineage>
        <taxon>Eukaryota</taxon>
        <taxon>Metazoa</taxon>
        <taxon>Chordata</taxon>
        <taxon>Craniata</taxon>
        <taxon>Vertebrata</taxon>
        <taxon>Euteleostomi</taxon>
        <taxon>Mammalia</taxon>
        <taxon>Eutheria</taxon>
        <taxon>Laurasiatheria</taxon>
        <taxon>Chiroptera</taxon>
        <taxon>Yinpterochiroptera</taxon>
        <taxon>Pteropodoidea</taxon>
        <taxon>Pteropodidae</taxon>
        <taxon>Pteropodinae</taxon>
        <taxon>Pteropus</taxon>
    </lineage>
</organism>
<gene>
    <name evidence="1" type="ORF">PAL_GLEAN10001165</name>
</gene>
<keyword evidence="2" id="KW-1185">Reference proteome</keyword>
<dbReference type="AlphaFoldDB" id="L5K971"/>
<name>L5K971_PTEAL</name>
<dbReference type="Proteomes" id="UP000010552">
    <property type="component" value="Unassembled WGS sequence"/>
</dbReference>
<proteinExistence type="predicted"/>
<dbReference type="EMBL" id="KB030901">
    <property type="protein sequence ID" value="ELK08264.1"/>
    <property type="molecule type" value="Genomic_DNA"/>
</dbReference>
<accession>L5K971</accession>
<sequence length="89" mass="10026">MQARHILRSGQYLSRHLMPLNTVFPQPCAQEQRHHHDAPFPPRHYCGKTEPAILYANQTAFLGNTVGRNMPFSALPLSSSCHSQPAYVT</sequence>
<evidence type="ECO:0000313" key="2">
    <source>
        <dbReference type="Proteomes" id="UP000010552"/>
    </source>
</evidence>